<evidence type="ECO:0000256" key="7">
    <source>
        <dbReference type="ARBA" id="ARBA00022475"/>
    </source>
</evidence>
<sequence length="457" mass="50357">MLCKIETNKKFLKTLIVIVLPILLQNVISSSLSFIDMYMVAQLGETEVAAVGVGNQIYFLFLILAFRLADGVSVYTAQFWGKKDLEKINTTLGIGIVFAVLVSIVFSTLIIIFSKDIVSIYSKSPQVIEMGTNFTRIVSISFIMLALTQVYSSMLRSTKHIKIPVIASIIAVVLNSVLNYFLIYGRGIFPKMGVEGAAIATLISRGVETIIVLGYCKKCPIIGSLKEMFKFTKIQVIGYLKTTIPLVGQGVGWALGVNMYSAIYGNISTESFAAYSIAGTVERICLIVFTSIGLASSIIIGNSIGSNRNDIARNYSKKIISISGVLALVVSALVILLRNNIGEIYNINLETKTYLNNLLFVMAIILIAKAINIVFIMGILKSGGDTFFIMLVDIGGVWLVGIPIALISAFIFRLPIYYIVALVAIEEIVKMFCCFYRFFSKNWIRNLTEIEQKSIEN</sequence>
<comment type="function">
    <text evidence="1">Multidrug efflux pump.</text>
</comment>
<dbReference type="PANTHER" id="PTHR43298:SF2">
    <property type="entry name" value="FMN_FAD EXPORTER YEEO-RELATED"/>
    <property type="match status" value="1"/>
</dbReference>
<name>D9STW5_CLOC7</name>
<keyword evidence="9 13" id="KW-1133">Transmembrane helix</keyword>
<feature type="transmembrane region" description="Helical" evidence="13">
    <location>
        <begin position="387"/>
        <end position="410"/>
    </location>
</feature>
<keyword evidence="11 13" id="KW-0472">Membrane</keyword>
<feature type="transmembrane region" description="Helical" evidence="13">
    <location>
        <begin position="92"/>
        <end position="113"/>
    </location>
</feature>
<comment type="subcellular location">
    <subcellularLocation>
        <location evidence="2">Cell membrane</location>
        <topology evidence="2">Multi-pass membrane protein</topology>
    </subcellularLocation>
</comment>
<dbReference type="PANTHER" id="PTHR43298">
    <property type="entry name" value="MULTIDRUG RESISTANCE PROTEIN NORM-RELATED"/>
    <property type="match status" value="1"/>
</dbReference>
<organism evidence="14 15">
    <name type="scientific">Clostridium cellulovorans (strain ATCC 35296 / DSM 3052 / OCM 3 / 743B)</name>
    <dbReference type="NCBI Taxonomy" id="573061"/>
    <lineage>
        <taxon>Bacteria</taxon>
        <taxon>Bacillati</taxon>
        <taxon>Bacillota</taxon>
        <taxon>Clostridia</taxon>
        <taxon>Eubacteriales</taxon>
        <taxon>Clostridiaceae</taxon>
        <taxon>Clostridium</taxon>
    </lineage>
</organism>
<protein>
    <recommendedName>
        <fullName evidence="4">Probable multidrug resistance protein NorM</fullName>
    </recommendedName>
    <alternativeName>
        <fullName evidence="12">Multidrug-efflux transporter</fullName>
    </alternativeName>
</protein>
<evidence type="ECO:0000256" key="8">
    <source>
        <dbReference type="ARBA" id="ARBA00022692"/>
    </source>
</evidence>
<keyword evidence="8 13" id="KW-0812">Transmembrane</keyword>
<keyword evidence="10" id="KW-0406">Ion transport</keyword>
<feature type="transmembrane region" description="Helical" evidence="13">
    <location>
        <begin position="416"/>
        <end position="439"/>
    </location>
</feature>
<dbReference type="GO" id="GO:0006811">
    <property type="term" value="P:monoatomic ion transport"/>
    <property type="evidence" value="ECO:0007669"/>
    <property type="project" value="UniProtKB-KW"/>
</dbReference>
<keyword evidence="15" id="KW-1185">Reference proteome</keyword>
<evidence type="ECO:0000256" key="13">
    <source>
        <dbReference type="SAM" id="Phobius"/>
    </source>
</evidence>
<evidence type="ECO:0000256" key="5">
    <source>
        <dbReference type="ARBA" id="ARBA00022448"/>
    </source>
</evidence>
<feature type="transmembrane region" description="Helical" evidence="13">
    <location>
        <begin position="163"/>
        <end position="184"/>
    </location>
</feature>
<reference evidence="14 15" key="1">
    <citation type="submission" date="2010-08" db="EMBL/GenBank/DDBJ databases">
        <title>Complete sequence of Clostridium cellulovorans 743B.</title>
        <authorList>
            <consortium name="US DOE Joint Genome Institute"/>
            <person name="Lucas S."/>
            <person name="Copeland A."/>
            <person name="Lapidus A."/>
            <person name="Cheng J.-F."/>
            <person name="Bruce D."/>
            <person name="Goodwin L."/>
            <person name="Pitluck S."/>
            <person name="Chertkov O."/>
            <person name="Detter J.C."/>
            <person name="Han C."/>
            <person name="Tapia R."/>
            <person name="Land M."/>
            <person name="Hauser L."/>
            <person name="Chang Y.-J."/>
            <person name="Jeffries C."/>
            <person name="Kyrpides N."/>
            <person name="Ivanova N."/>
            <person name="Mikhailova N."/>
            <person name="Hemme C.L."/>
            <person name="Woyke T."/>
        </authorList>
    </citation>
    <scope>NUCLEOTIDE SEQUENCE [LARGE SCALE GENOMIC DNA]</scope>
    <source>
        <strain evidence="15">ATCC 35296 / DSM 3052 / OCM 3 / 743B</strain>
    </source>
</reference>
<dbReference type="GO" id="GO:0015297">
    <property type="term" value="F:antiporter activity"/>
    <property type="evidence" value="ECO:0007669"/>
    <property type="project" value="UniProtKB-KW"/>
</dbReference>
<evidence type="ECO:0000256" key="11">
    <source>
        <dbReference type="ARBA" id="ARBA00023136"/>
    </source>
</evidence>
<feature type="transmembrane region" description="Helical" evidence="13">
    <location>
        <begin position="196"/>
        <end position="216"/>
    </location>
</feature>
<comment type="similarity">
    <text evidence="3">Belongs to the multi antimicrobial extrusion (MATE) (TC 2.A.66.1) family.</text>
</comment>
<feature type="transmembrane region" description="Helical" evidence="13">
    <location>
        <begin position="133"/>
        <end position="151"/>
    </location>
</feature>
<dbReference type="eggNOG" id="COG0534">
    <property type="taxonomic scope" value="Bacteria"/>
</dbReference>
<feature type="transmembrane region" description="Helical" evidence="13">
    <location>
        <begin position="272"/>
        <end position="299"/>
    </location>
</feature>
<proteinExistence type="inferred from homology"/>
<evidence type="ECO:0000313" key="14">
    <source>
        <dbReference type="EMBL" id="ADL50803.1"/>
    </source>
</evidence>
<dbReference type="InterPro" id="IPR050222">
    <property type="entry name" value="MATE_MdtK"/>
</dbReference>
<evidence type="ECO:0000313" key="15">
    <source>
        <dbReference type="Proteomes" id="UP000002730"/>
    </source>
</evidence>
<feature type="transmembrane region" description="Helical" evidence="13">
    <location>
        <begin position="236"/>
        <end position="260"/>
    </location>
</feature>
<dbReference type="GO" id="GO:0042910">
    <property type="term" value="F:xenobiotic transmembrane transporter activity"/>
    <property type="evidence" value="ECO:0007669"/>
    <property type="project" value="InterPro"/>
</dbReference>
<evidence type="ECO:0000256" key="10">
    <source>
        <dbReference type="ARBA" id="ARBA00023065"/>
    </source>
</evidence>
<keyword evidence="7" id="KW-1003">Cell membrane</keyword>
<dbReference type="Pfam" id="PF01554">
    <property type="entry name" value="MatE"/>
    <property type="match status" value="2"/>
</dbReference>
<evidence type="ECO:0000256" key="2">
    <source>
        <dbReference type="ARBA" id="ARBA00004651"/>
    </source>
</evidence>
<keyword evidence="5" id="KW-0813">Transport</keyword>
<evidence type="ECO:0000256" key="9">
    <source>
        <dbReference type="ARBA" id="ARBA00022989"/>
    </source>
</evidence>
<dbReference type="InterPro" id="IPR002528">
    <property type="entry name" value="MATE_fam"/>
</dbReference>
<dbReference type="CDD" id="cd13134">
    <property type="entry name" value="MATE_like_8"/>
    <property type="match status" value="1"/>
</dbReference>
<keyword evidence="6" id="KW-0050">Antiport</keyword>
<dbReference type="KEGG" id="ccb:Clocel_1043"/>
<gene>
    <name evidence="14" type="ordered locus">Clocel_1043</name>
</gene>
<feature type="transmembrane region" description="Helical" evidence="13">
    <location>
        <begin position="319"/>
        <end position="338"/>
    </location>
</feature>
<evidence type="ECO:0000256" key="4">
    <source>
        <dbReference type="ARBA" id="ARBA00020268"/>
    </source>
</evidence>
<feature type="transmembrane region" description="Helical" evidence="13">
    <location>
        <begin position="358"/>
        <end position="380"/>
    </location>
</feature>
<dbReference type="AlphaFoldDB" id="D9STW5"/>
<feature type="transmembrane region" description="Helical" evidence="13">
    <location>
        <begin position="57"/>
        <end position="80"/>
    </location>
</feature>
<evidence type="ECO:0000256" key="1">
    <source>
        <dbReference type="ARBA" id="ARBA00003408"/>
    </source>
</evidence>
<dbReference type="EMBL" id="CP002160">
    <property type="protein sequence ID" value="ADL50803.1"/>
    <property type="molecule type" value="Genomic_DNA"/>
</dbReference>
<dbReference type="NCBIfam" id="TIGR00797">
    <property type="entry name" value="matE"/>
    <property type="match status" value="1"/>
</dbReference>
<evidence type="ECO:0000256" key="12">
    <source>
        <dbReference type="ARBA" id="ARBA00031636"/>
    </source>
</evidence>
<dbReference type="HOGENOM" id="CLU_012893_5_1_9"/>
<dbReference type="InterPro" id="IPR048279">
    <property type="entry name" value="MdtK-like"/>
</dbReference>
<accession>D9STW5</accession>
<evidence type="ECO:0000256" key="6">
    <source>
        <dbReference type="ARBA" id="ARBA00022449"/>
    </source>
</evidence>
<dbReference type="STRING" id="573061.Clocel_1043"/>
<dbReference type="OrthoDB" id="9780160at2"/>
<dbReference type="RefSeq" id="WP_010076345.1">
    <property type="nucleotide sequence ID" value="NC_014393.1"/>
</dbReference>
<evidence type="ECO:0000256" key="3">
    <source>
        <dbReference type="ARBA" id="ARBA00010199"/>
    </source>
</evidence>
<dbReference type="GO" id="GO:0005886">
    <property type="term" value="C:plasma membrane"/>
    <property type="evidence" value="ECO:0007669"/>
    <property type="project" value="UniProtKB-SubCell"/>
</dbReference>
<dbReference type="PIRSF" id="PIRSF006603">
    <property type="entry name" value="DinF"/>
    <property type="match status" value="1"/>
</dbReference>
<dbReference type="Proteomes" id="UP000002730">
    <property type="component" value="Chromosome"/>
</dbReference>